<keyword evidence="4" id="KW-1185">Reference proteome</keyword>
<accession>A0A1Q8QJJ5</accession>
<evidence type="ECO:0000256" key="1">
    <source>
        <dbReference type="SAM" id="Coils"/>
    </source>
</evidence>
<dbReference type="AlphaFoldDB" id="A0A1Q8QJJ5"/>
<dbReference type="EMBL" id="MLBF01000056">
    <property type="protein sequence ID" value="OLN27514.1"/>
    <property type="molecule type" value="Genomic_DNA"/>
</dbReference>
<feature type="transmembrane region" description="Helical" evidence="2">
    <location>
        <begin position="128"/>
        <end position="146"/>
    </location>
</feature>
<gene>
    <name evidence="3" type="ORF">DSOL_4486</name>
</gene>
<organism evidence="3 4">
    <name type="scientific">Desulfosporosinus metallidurans</name>
    <dbReference type="NCBI Taxonomy" id="1888891"/>
    <lineage>
        <taxon>Bacteria</taxon>
        <taxon>Bacillati</taxon>
        <taxon>Bacillota</taxon>
        <taxon>Clostridia</taxon>
        <taxon>Eubacteriales</taxon>
        <taxon>Desulfitobacteriaceae</taxon>
        <taxon>Desulfosporosinus</taxon>
    </lineage>
</organism>
<reference evidence="3 4" key="1">
    <citation type="submission" date="2016-09" db="EMBL/GenBank/DDBJ databases">
        <title>Complete genome of Desulfosporosinus sp. OL.</title>
        <authorList>
            <person name="Mardanov A."/>
            <person name="Beletsky A."/>
            <person name="Panova A."/>
            <person name="Karnachuk O."/>
            <person name="Ravin N."/>
        </authorList>
    </citation>
    <scope>NUCLEOTIDE SEQUENCE [LARGE SCALE GENOMIC DNA]</scope>
    <source>
        <strain evidence="3 4">OL</strain>
    </source>
</reference>
<feature type="coiled-coil region" evidence="1">
    <location>
        <begin position="32"/>
        <end position="59"/>
    </location>
</feature>
<evidence type="ECO:0000256" key="2">
    <source>
        <dbReference type="SAM" id="Phobius"/>
    </source>
</evidence>
<evidence type="ECO:0000313" key="3">
    <source>
        <dbReference type="EMBL" id="OLN27514.1"/>
    </source>
</evidence>
<comment type="caution">
    <text evidence="3">The sequence shown here is derived from an EMBL/GenBank/DDBJ whole genome shotgun (WGS) entry which is preliminary data.</text>
</comment>
<keyword evidence="2" id="KW-0812">Transmembrane</keyword>
<evidence type="ECO:0000313" key="4">
    <source>
        <dbReference type="Proteomes" id="UP000186102"/>
    </source>
</evidence>
<dbReference type="STRING" id="1888891.DSOL_4486"/>
<dbReference type="Gene3D" id="1.20.5.340">
    <property type="match status" value="1"/>
</dbReference>
<sequence length="151" mass="17056">MLDLGFNETEIKKVLDFYKQTLDAHEGKLSELDKYQIMLQKHENSITDLQLKSATYEQRFTNLDSQVSDIKTTLVRMENSSLQSTNVLMNTLSRIAINTSSEKMKIEKEDSKSTHEIAKVKLNNNAKIILKALALVGSLIVAYFAGKGIMI</sequence>
<keyword evidence="2" id="KW-0472">Membrane</keyword>
<name>A0A1Q8QJJ5_9FIRM</name>
<dbReference type="Proteomes" id="UP000186102">
    <property type="component" value="Unassembled WGS sequence"/>
</dbReference>
<keyword evidence="1" id="KW-0175">Coiled coil</keyword>
<keyword evidence="2" id="KW-1133">Transmembrane helix</keyword>
<protein>
    <submittedName>
        <fullName evidence="3">Uncharacterized protein</fullName>
    </submittedName>
</protein>
<proteinExistence type="predicted"/>